<dbReference type="EMBL" id="BNFF01000001">
    <property type="protein sequence ID" value="GHK53473.1"/>
    <property type="molecule type" value="Genomic_DNA"/>
</dbReference>
<accession>A0A919LS87</accession>
<reference evidence="1" key="1">
    <citation type="submission" date="2020-10" db="EMBL/GenBank/DDBJ databases">
        <title>Genome Sequence of ESBL Producing Zambian Clinical Strains.</title>
        <authorList>
            <person name="Shawa M."/>
            <person name="Furuta Y."/>
            <person name="Simbotwe M."/>
            <person name="Mulenga E."/>
            <person name="Mubanga M."/>
            <person name="Mulenga G."/>
            <person name="Kaile C."/>
            <person name="Zorigt T."/>
            <person name="Hang'ombe B."/>
            <person name="Higashi H."/>
        </authorList>
    </citation>
    <scope>NUCLEOTIDE SEQUENCE</scope>
    <source>
        <strain evidence="1">Zam_UTH_09</strain>
    </source>
</reference>
<gene>
    <name evidence="1" type="ORF">KPZU09_32090</name>
</gene>
<name>A0A919LS87_KLEPN</name>
<protein>
    <submittedName>
        <fullName evidence="1">Uncharacterized protein</fullName>
    </submittedName>
</protein>
<organism evidence="1 2">
    <name type="scientific">Klebsiella pneumoniae</name>
    <dbReference type="NCBI Taxonomy" id="573"/>
    <lineage>
        <taxon>Bacteria</taxon>
        <taxon>Pseudomonadati</taxon>
        <taxon>Pseudomonadota</taxon>
        <taxon>Gammaproteobacteria</taxon>
        <taxon>Enterobacterales</taxon>
        <taxon>Enterobacteriaceae</taxon>
        <taxon>Klebsiella/Raoultella group</taxon>
        <taxon>Klebsiella</taxon>
        <taxon>Klebsiella pneumoniae complex</taxon>
    </lineage>
</organism>
<dbReference type="AlphaFoldDB" id="A0A919LS87"/>
<evidence type="ECO:0000313" key="2">
    <source>
        <dbReference type="Proteomes" id="UP000655094"/>
    </source>
</evidence>
<dbReference type="Proteomes" id="UP000655094">
    <property type="component" value="Unassembled WGS sequence"/>
</dbReference>
<sequence length="79" mass="8925">MIDTIVTAEIAGARAAERRLQAAEDLRHRHIQQRRPVAVDRQGQLRHVAAPVLNTRLSCECWFASWRISRVTCSSSADD</sequence>
<proteinExistence type="predicted"/>
<evidence type="ECO:0000313" key="1">
    <source>
        <dbReference type="EMBL" id="GHK53473.1"/>
    </source>
</evidence>
<comment type="caution">
    <text evidence="1">The sequence shown here is derived from an EMBL/GenBank/DDBJ whole genome shotgun (WGS) entry which is preliminary data.</text>
</comment>